<dbReference type="EMBL" id="HBUF01056314">
    <property type="protein sequence ID" value="CAG6624064.1"/>
    <property type="molecule type" value="Transcribed_RNA"/>
</dbReference>
<feature type="region of interest" description="Disordered" evidence="1">
    <location>
        <begin position="1"/>
        <end position="24"/>
    </location>
</feature>
<organism evidence="2">
    <name type="scientific">Cacopsylla melanoneura</name>
    <dbReference type="NCBI Taxonomy" id="428564"/>
    <lineage>
        <taxon>Eukaryota</taxon>
        <taxon>Metazoa</taxon>
        <taxon>Ecdysozoa</taxon>
        <taxon>Arthropoda</taxon>
        <taxon>Hexapoda</taxon>
        <taxon>Insecta</taxon>
        <taxon>Pterygota</taxon>
        <taxon>Neoptera</taxon>
        <taxon>Paraneoptera</taxon>
        <taxon>Hemiptera</taxon>
        <taxon>Sternorrhyncha</taxon>
        <taxon>Psylloidea</taxon>
        <taxon>Psyllidae</taxon>
        <taxon>Psyllinae</taxon>
        <taxon>Cacopsylla</taxon>
    </lineage>
</organism>
<dbReference type="AlphaFoldDB" id="A0A8D8M8N3"/>
<protein>
    <submittedName>
        <fullName evidence="2">Uncharacterized protein</fullName>
    </submittedName>
</protein>
<sequence>MIMEAAMRQRYKSPHRPVPTSLPQGARTLVTPRGQGAQAPHSLYVPRVAPAALESTFARKSCRKCFPRRLRSRTIPWRLRQGVTSGTRRHMRRPCWSTIITCHRLGAQEGEAGGRSSRRYTPIWAVHLKNLSRTPRTFFARPRWPAWSGPVSTPPSPIFPPSLCHPSFCLPPSSCTNQPMSHHNPNQHLPTTVTTLVQPPCQVSTSISRDQLQHRPTIATL</sequence>
<evidence type="ECO:0000313" key="2">
    <source>
        <dbReference type="EMBL" id="CAG6624064.1"/>
    </source>
</evidence>
<name>A0A8D8M8N3_9HEMI</name>
<reference evidence="2" key="1">
    <citation type="submission" date="2021-05" db="EMBL/GenBank/DDBJ databases">
        <authorList>
            <person name="Alioto T."/>
            <person name="Alioto T."/>
            <person name="Gomez Garrido J."/>
        </authorList>
    </citation>
    <scope>NUCLEOTIDE SEQUENCE</scope>
</reference>
<evidence type="ECO:0000256" key="1">
    <source>
        <dbReference type="SAM" id="MobiDB-lite"/>
    </source>
</evidence>
<accession>A0A8D8M8N3</accession>
<proteinExistence type="predicted"/>